<evidence type="ECO:0000313" key="3">
    <source>
        <dbReference type="Proteomes" id="UP000700732"/>
    </source>
</evidence>
<organism evidence="2 3">
    <name type="scientific">Spirosoma utsteinense</name>
    <dbReference type="NCBI Taxonomy" id="2585773"/>
    <lineage>
        <taxon>Bacteria</taxon>
        <taxon>Pseudomonadati</taxon>
        <taxon>Bacteroidota</taxon>
        <taxon>Cytophagia</taxon>
        <taxon>Cytophagales</taxon>
        <taxon>Cytophagaceae</taxon>
        <taxon>Spirosoma</taxon>
    </lineage>
</organism>
<name>A0ABR6WEA1_9BACT</name>
<reference evidence="2 3" key="1">
    <citation type="submission" date="2019-06" db="EMBL/GenBank/DDBJ databases">
        <title>Spirosoma utsteinense sp. nov. isolated from Antarctic ice-free soils.</title>
        <authorList>
            <person name="Tahon G."/>
        </authorList>
    </citation>
    <scope>NUCLEOTIDE SEQUENCE [LARGE SCALE GENOMIC DNA]</scope>
    <source>
        <strain evidence="2 3">LMG 31447</strain>
    </source>
</reference>
<dbReference type="EMBL" id="VFIA01000064">
    <property type="protein sequence ID" value="MBC3794881.1"/>
    <property type="molecule type" value="Genomic_DNA"/>
</dbReference>
<evidence type="ECO:0000313" key="2">
    <source>
        <dbReference type="EMBL" id="MBC3794881.1"/>
    </source>
</evidence>
<keyword evidence="1" id="KW-1133">Transmembrane helix</keyword>
<evidence type="ECO:0000256" key="1">
    <source>
        <dbReference type="SAM" id="Phobius"/>
    </source>
</evidence>
<keyword evidence="1" id="KW-0812">Transmembrane</keyword>
<accession>A0ABR6WEA1</accession>
<keyword evidence="1" id="KW-0472">Membrane</keyword>
<comment type="caution">
    <text evidence="2">The sequence shown here is derived from an EMBL/GenBank/DDBJ whole genome shotgun (WGS) entry which is preliminary data.</text>
</comment>
<feature type="transmembrane region" description="Helical" evidence="1">
    <location>
        <begin position="18"/>
        <end position="36"/>
    </location>
</feature>
<sequence length="47" mass="4981">MISCSATTAATARLGYEALVAVSVVIATGFQFPFYIHKAAFLQLFPG</sequence>
<protein>
    <submittedName>
        <fullName evidence="2">Uncharacterized protein</fullName>
    </submittedName>
</protein>
<dbReference type="Proteomes" id="UP000700732">
    <property type="component" value="Unassembled WGS sequence"/>
</dbReference>
<gene>
    <name evidence="2" type="ORF">FH603_5413</name>
</gene>
<proteinExistence type="predicted"/>
<keyword evidence="3" id="KW-1185">Reference proteome</keyword>